<keyword evidence="5" id="KW-0812">Transmembrane</keyword>
<dbReference type="PANTHER" id="PTHR21716">
    <property type="entry name" value="TRANSMEMBRANE PROTEIN"/>
    <property type="match status" value="1"/>
</dbReference>
<evidence type="ECO:0000256" key="5">
    <source>
        <dbReference type="ARBA" id="ARBA00022692"/>
    </source>
</evidence>
<gene>
    <name evidence="8" type="ORF">AYR53_12115</name>
</gene>
<dbReference type="STRING" id="375175.AYR53_12115"/>
<dbReference type="GO" id="GO:0055085">
    <property type="term" value="P:transmembrane transport"/>
    <property type="evidence" value="ECO:0007669"/>
    <property type="project" value="TreeGrafter"/>
</dbReference>
<dbReference type="Pfam" id="PF01594">
    <property type="entry name" value="AI-2E_transport"/>
    <property type="match status" value="1"/>
</dbReference>
<evidence type="ECO:0000313" key="8">
    <source>
        <dbReference type="EMBL" id="ANK63441.1"/>
    </source>
</evidence>
<name>A0A192H625_9LACO</name>
<evidence type="ECO:0000256" key="4">
    <source>
        <dbReference type="ARBA" id="ARBA00022475"/>
    </source>
</evidence>
<dbReference type="EMBL" id="CP014873">
    <property type="protein sequence ID" value="ANK63441.1"/>
    <property type="molecule type" value="Genomic_DNA"/>
</dbReference>
<dbReference type="Proteomes" id="UP000078582">
    <property type="component" value="Chromosome"/>
</dbReference>
<sequence>MFERLQKSRLMFWSLELLIVASLIFVCTKISFVFSPIGTFVSTLFIPILIAGFLFYLFNPLIKLLGHLKISRNWAILIVFLIFFGGLALIVMTVIPNLVKQIAQLVVSLPDFASAMEKTAREWLKSPWLQNIDAEKYINQLNLSFSDILQSVMSSVTSSLGSVVGTVTSVAITAITIPVMLFYMLKDGHRLIPSIQKLMPNRYKAETTDLLSKMGETISTYIGGQLIECTFVGVFTFLGYLLIGMPYAFLLGFIAGICNIIPYVGPYIGIAPALIVALTVSPMQIILVIIVVVVVQQVDGNFIYPNVIGRTLSIHPLTIIILLLVAGNISGILGMILAIPFYAIVKTVVKYFWDIYQLRTREKELPAAESQKANKTD</sequence>
<evidence type="ECO:0000256" key="1">
    <source>
        <dbReference type="ARBA" id="ARBA00004651"/>
    </source>
</evidence>
<reference evidence="8 9" key="1">
    <citation type="submission" date="2016-03" db="EMBL/GenBank/DDBJ databases">
        <title>Pediococcus and Lactobacillus from brewery environment - whole genome sequencing and assembly.</title>
        <authorList>
            <person name="Behr J."/>
            <person name="Geissler A.J."/>
            <person name="Vogel R.F."/>
        </authorList>
    </citation>
    <scope>NUCLEOTIDE SEQUENCE [LARGE SCALE GENOMIC DNA]</scope>
    <source>
        <strain evidence="8 9">TMW 1.1989</strain>
    </source>
</reference>
<comment type="similarity">
    <text evidence="2">Belongs to the autoinducer-2 exporter (AI-2E) (TC 2.A.86) family.</text>
</comment>
<evidence type="ECO:0000256" key="7">
    <source>
        <dbReference type="ARBA" id="ARBA00023136"/>
    </source>
</evidence>
<dbReference type="AlphaFoldDB" id="A0A192H625"/>
<dbReference type="OrthoDB" id="9793390at2"/>
<dbReference type="PANTHER" id="PTHR21716:SF53">
    <property type="entry name" value="PERMEASE PERM-RELATED"/>
    <property type="match status" value="1"/>
</dbReference>
<keyword evidence="3" id="KW-0813">Transport</keyword>
<dbReference type="InterPro" id="IPR002549">
    <property type="entry name" value="AI-2E-like"/>
</dbReference>
<organism evidence="8 9">
    <name type="scientific">Loigolactobacillus backii</name>
    <dbReference type="NCBI Taxonomy" id="375175"/>
    <lineage>
        <taxon>Bacteria</taxon>
        <taxon>Bacillati</taxon>
        <taxon>Bacillota</taxon>
        <taxon>Bacilli</taxon>
        <taxon>Lactobacillales</taxon>
        <taxon>Lactobacillaceae</taxon>
        <taxon>Loigolactobacillus</taxon>
    </lineage>
</organism>
<evidence type="ECO:0000313" key="9">
    <source>
        <dbReference type="Proteomes" id="UP000078582"/>
    </source>
</evidence>
<accession>A0A192H625</accession>
<proteinExistence type="inferred from homology"/>
<evidence type="ECO:0000256" key="2">
    <source>
        <dbReference type="ARBA" id="ARBA00009773"/>
    </source>
</evidence>
<keyword evidence="6" id="KW-1133">Transmembrane helix</keyword>
<keyword evidence="7" id="KW-0472">Membrane</keyword>
<dbReference type="GeneID" id="42983007"/>
<keyword evidence="9" id="KW-1185">Reference proteome</keyword>
<dbReference type="RefSeq" id="WP_068281264.1">
    <property type="nucleotide sequence ID" value="NZ_CP014873.1"/>
</dbReference>
<keyword evidence="4" id="KW-1003">Cell membrane</keyword>
<dbReference type="GO" id="GO:0005886">
    <property type="term" value="C:plasma membrane"/>
    <property type="evidence" value="ECO:0007669"/>
    <property type="project" value="UniProtKB-SubCell"/>
</dbReference>
<evidence type="ECO:0000256" key="3">
    <source>
        <dbReference type="ARBA" id="ARBA00022448"/>
    </source>
</evidence>
<protein>
    <submittedName>
        <fullName evidence="8">AI-2E family transporter</fullName>
    </submittedName>
</protein>
<evidence type="ECO:0000256" key="6">
    <source>
        <dbReference type="ARBA" id="ARBA00022989"/>
    </source>
</evidence>
<comment type="subcellular location">
    <subcellularLocation>
        <location evidence="1">Cell membrane</location>
        <topology evidence="1">Multi-pass membrane protein</topology>
    </subcellularLocation>
</comment>